<dbReference type="RefSeq" id="XP_024583475.1">
    <property type="nucleotide sequence ID" value="XM_024718037.1"/>
</dbReference>
<organism evidence="2 3">
    <name type="scientific">Plasmopara halstedii</name>
    <name type="common">Downy mildew of sunflower</name>
    <dbReference type="NCBI Taxonomy" id="4781"/>
    <lineage>
        <taxon>Eukaryota</taxon>
        <taxon>Sar</taxon>
        <taxon>Stramenopiles</taxon>
        <taxon>Oomycota</taxon>
        <taxon>Peronosporomycetes</taxon>
        <taxon>Peronosporales</taxon>
        <taxon>Peronosporaceae</taxon>
        <taxon>Plasmopara</taxon>
    </lineage>
</organism>
<evidence type="ECO:0000313" key="3">
    <source>
        <dbReference type="Proteomes" id="UP000054928"/>
    </source>
</evidence>
<evidence type="ECO:0000313" key="2">
    <source>
        <dbReference type="EMBL" id="CEG47106.1"/>
    </source>
</evidence>
<protein>
    <recommendedName>
        <fullName evidence="4">RxLR-like protein</fullName>
    </recommendedName>
</protein>
<keyword evidence="1" id="KW-0732">Signal</keyword>
<name>A0A0P1AZN3_PLAHL</name>
<dbReference type="Proteomes" id="UP000054928">
    <property type="component" value="Unassembled WGS sequence"/>
</dbReference>
<evidence type="ECO:0000256" key="1">
    <source>
        <dbReference type="SAM" id="SignalP"/>
    </source>
</evidence>
<feature type="chain" id="PRO_5006059073" description="RxLR-like protein" evidence="1">
    <location>
        <begin position="20"/>
        <end position="389"/>
    </location>
</feature>
<proteinExistence type="predicted"/>
<sequence>MRVYVFVAIFVRGVSFCFAVRLGERNCDGLDTNNRDPLCTPPYKAYTIPDGALRHNVALLKNKDRVDDKENEARGTEILKKFQPMLKSQLSGDKMSEIHSFLRRNSDKNTADVEIVKIIEEWFLQVKNHFESYHGSVIFDVNQALQNLMTKMNSRKSEFPIFQVTVLLENYRVRPEFQFVAENLERLITSNTVYKHFVFIAWIKNNNTLRNALRILVGDETNIDFDSSQFRLWLEYSVLIKRFDVMYTKPDNVPSSIFSSLDSLSDEVKSMHYQPETFTKILQEGEAALAHLVHTRRVRYLEGCLSKAVPPEQALKEVKDHQQAASDDIELILLLNYVIRVLSRTSKILRVIDDCATCLIKQQKPQHLAIWILATCRLRDKYRILTPAI</sequence>
<keyword evidence="3" id="KW-1185">Reference proteome</keyword>
<dbReference type="AlphaFoldDB" id="A0A0P1AZN3"/>
<reference evidence="3" key="1">
    <citation type="submission" date="2014-09" db="EMBL/GenBank/DDBJ databases">
        <authorList>
            <person name="Sharma Rahul"/>
            <person name="Thines Marco"/>
        </authorList>
    </citation>
    <scope>NUCLEOTIDE SEQUENCE [LARGE SCALE GENOMIC DNA]</scope>
</reference>
<dbReference type="GeneID" id="36398815"/>
<feature type="signal peptide" evidence="1">
    <location>
        <begin position="1"/>
        <end position="19"/>
    </location>
</feature>
<evidence type="ECO:0008006" key="4">
    <source>
        <dbReference type="Google" id="ProtNLM"/>
    </source>
</evidence>
<accession>A0A0P1AZN3</accession>
<dbReference type="EMBL" id="CCYD01002371">
    <property type="protein sequence ID" value="CEG47106.1"/>
    <property type="molecule type" value="Genomic_DNA"/>
</dbReference>